<evidence type="ECO:0000313" key="8">
    <source>
        <dbReference type="EMBL" id="QEX18654.1"/>
    </source>
</evidence>
<proteinExistence type="inferred from homology"/>
<dbReference type="Pfam" id="PF00892">
    <property type="entry name" value="EamA"/>
    <property type="match status" value="2"/>
</dbReference>
<protein>
    <submittedName>
        <fullName evidence="8">ABC transporter permease</fullName>
    </submittedName>
</protein>
<comment type="subcellular location">
    <subcellularLocation>
        <location evidence="1">Membrane</location>
        <topology evidence="1">Multi-pass membrane protein</topology>
    </subcellularLocation>
</comment>
<organism evidence="8 9">
    <name type="scientific">Hypericibacter terrae</name>
    <dbReference type="NCBI Taxonomy" id="2602015"/>
    <lineage>
        <taxon>Bacteria</taxon>
        <taxon>Pseudomonadati</taxon>
        <taxon>Pseudomonadota</taxon>
        <taxon>Alphaproteobacteria</taxon>
        <taxon>Rhodospirillales</taxon>
        <taxon>Dongiaceae</taxon>
        <taxon>Hypericibacter</taxon>
    </lineage>
</organism>
<keyword evidence="3 6" id="KW-0812">Transmembrane</keyword>
<feature type="domain" description="EamA" evidence="7">
    <location>
        <begin position="166"/>
        <end position="301"/>
    </location>
</feature>
<dbReference type="OrthoDB" id="8688375at2"/>
<dbReference type="AlphaFoldDB" id="A0A5J6MMF3"/>
<dbReference type="PANTHER" id="PTHR32322:SF2">
    <property type="entry name" value="EAMA DOMAIN-CONTAINING PROTEIN"/>
    <property type="match status" value="1"/>
</dbReference>
<evidence type="ECO:0000256" key="4">
    <source>
        <dbReference type="ARBA" id="ARBA00022989"/>
    </source>
</evidence>
<feature type="transmembrane region" description="Helical" evidence="6">
    <location>
        <begin position="137"/>
        <end position="154"/>
    </location>
</feature>
<feature type="transmembrane region" description="Helical" evidence="6">
    <location>
        <begin position="47"/>
        <end position="68"/>
    </location>
</feature>
<accession>A0A5J6MMF3</accession>
<dbReference type="PANTHER" id="PTHR32322">
    <property type="entry name" value="INNER MEMBRANE TRANSPORTER"/>
    <property type="match status" value="1"/>
</dbReference>
<comment type="similarity">
    <text evidence="2">Belongs to the EamA transporter family.</text>
</comment>
<feature type="transmembrane region" description="Helical" evidence="6">
    <location>
        <begin position="80"/>
        <end position="103"/>
    </location>
</feature>
<keyword evidence="9" id="KW-1185">Reference proteome</keyword>
<dbReference type="SUPFAM" id="SSF103481">
    <property type="entry name" value="Multidrug resistance efflux transporter EmrE"/>
    <property type="match status" value="2"/>
</dbReference>
<sequence>MTAPVLAVTHAPWRRLALPLFLLLVMGIAWGGSFSLLRIARIDGASGFGIAFWEGCGSAIPLLLLMLLTRQKLPLDRRSLVFYALSGFFGITIPGSTLFFAALFLPAGIVSMSNALVPLATYAFALIIALERFTVPRAFGLLVGLAGVLLVLLPETSLPDPGMAHWALLCFAASISYGVQNIYVAKATPRGMSSLAMSAGTLVGGGILVLPIVVATDGFFSMMPPWGQAQWAVVGMMTVNSSCTVAFLWMIRTAGPVFTSQCAYLVVLFGMLWGIVIFGESHSGWIWAALALMVTGVLLVSLRQRRAP</sequence>
<dbReference type="InterPro" id="IPR000620">
    <property type="entry name" value="EamA_dom"/>
</dbReference>
<keyword evidence="4 6" id="KW-1133">Transmembrane helix</keyword>
<name>A0A5J6MMF3_9PROT</name>
<dbReference type="GO" id="GO:0016020">
    <property type="term" value="C:membrane"/>
    <property type="evidence" value="ECO:0007669"/>
    <property type="project" value="UniProtKB-SubCell"/>
</dbReference>
<feature type="domain" description="EamA" evidence="7">
    <location>
        <begin position="20"/>
        <end position="152"/>
    </location>
</feature>
<evidence type="ECO:0000256" key="2">
    <source>
        <dbReference type="ARBA" id="ARBA00007362"/>
    </source>
</evidence>
<reference evidence="8 9" key="1">
    <citation type="submission" date="2019-08" db="EMBL/GenBank/DDBJ databases">
        <title>Hyperibacter terrae gen. nov., sp. nov. and Hyperibacter viscosus sp. nov., two new members in the family Rhodospirillaceae isolated from the rhizosphere of Hypericum perforatum.</title>
        <authorList>
            <person name="Noviana Z."/>
        </authorList>
    </citation>
    <scope>NUCLEOTIDE SEQUENCE [LARGE SCALE GENOMIC DNA]</scope>
    <source>
        <strain evidence="8 9">R5913</strain>
    </source>
</reference>
<dbReference type="InterPro" id="IPR050638">
    <property type="entry name" value="AA-Vitamin_Transporters"/>
</dbReference>
<evidence type="ECO:0000256" key="1">
    <source>
        <dbReference type="ARBA" id="ARBA00004141"/>
    </source>
</evidence>
<gene>
    <name evidence="8" type="ORF">FRZ44_39620</name>
</gene>
<evidence type="ECO:0000256" key="3">
    <source>
        <dbReference type="ARBA" id="ARBA00022692"/>
    </source>
</evidence>
<dbReference type="EMBL" id="CP042906">
    <property type="protein sequence ID" value="QEX18654.1"/>
    <property type="molecule type" value="Genomic_DNA"/>
</dbReference>
<feature type="transmembrane region" description="Helical" evidence="6">
    <location>
        <begin position="228"/>
        <end position="250"/>
    </location>
</feature>
<dbReference type="KEGG" id="htq:FRZ44_39620"/>
<feature type="transmembrane region" description="Helical" evidence="6">
    <location>
        <begin position="285"/>
        <end position="302"/>
    </location>
</feature>
<evidence type="ECO:0000256" key="5">
    <source>
        <dbReference type="ARBA" id="ARBA00023136"/>
    </source>
</evidence>
<feature type="transmembrane region" description="Helical" evidence="6">
    <location>
        <begin position="262"/>
        <end position="279"/>
    </location>
</feature>
<dbReference type="InterPro" id="IPR037185">
    <property type="entry name" value="EmrE-like"/>
</dbReference>
<feature type="transmembrane region" description="Helical" evidence="6">
    <location>
        <begin position="166"/>
        <end position="183"/>
    </location>
</feature>
<evidence type="ECO:0000256" key="6">
    <source>
        <dbReference type="SAM" id="Phobius"/>
    </source>
</evidence>
<evidence type="ECO:0000313" key="9">
    <source>
        <dbReference type="Proteomes" id="UP000326202"/>
    </source>
</evidence>
<dbReference type="RefSeq" id="WP_151178787.1">
    <property type="nucleotide sequence ID" value="NZ_CP042906.1"/>
</dbReference>
<keyword evidence="5 6" id="KW-0472">Membrane</keyword>
<feature type="transmembrane region" description="Helical" evidence="6">
    <location>
        <begin position="195"/>
        <end position="216"/>
    </location>
</feature>
<evidence type="ECO:0000259" key="7">
    <source>
        <dbReference type="Pfam" id="PF00892"/>
    </source>
</evidence>
<dbReference type="Proteomes" id="UP000326202">
    <property type="component" value="Chromosome"/>
</dbReference>
<feature type="transmembrane region" description="Helical" evidence="6">
    <location>
        <begin position="109"/>
        <end position="130"/>
    </location>
</feature>